<reference evidence="9" key="2">
    <citation type="journal article" date="2014" name="ISME J.">
        <title>Microbial stratification in low pH oxic and suboxic macroscopic growths along an acid mine drainage.</title>
        <authorList>
            <person name="Mendez-Garcia C."/>
            <person name="Mesa V."/>
            <person name="Sprenger R.R."/>
            <person name="Richter M."/>
            <person name="Diez M.S."/>
            <person name="Solano J."/>
            <person name="Bargiela R."/>
            <person name="Golyshina O.V."/>
            <person name="Manteca A."/>
            <person name="Ramos J.L."/>
            <person name="Gallego J.R."/>
            <person name="Llorente I."/>
            <person name="Martins Dos Santos V.A."/>
            <person name="Jensen O.N."/>
            <person name="Pelaez A.I."/>
            <person name="Sanchez J."/>
            <person name="Ferrer M."/>
        </authorList>
    </citation>
    <scope>NUCLEOTIDE SEQUENCE</scope>
</reference>
<evidence type="ECO:0000313" key="9">
    <source>
        <dbReference type="EMBL" id="EQD38361.1"/>
    </source>
</evidence>
<dbReference type="InterPro" id="IPR045584">
    <property type="entry name" value="Pilin-like"/>
</dbReference>
<name>T0YS33_9ZZZZ</name>
<dbReference type="AlphaFoldDB" id="T0YS33"/>
<proteinExistence type="predicted"/>
<reference evidence="9" key="1">
    <citation type="submission" date="2013-08" db="EMBL/GenBank/DDBJ databases">
        <authorList>
            <person name="Mendez C."/>
            <person name="Richter M."/>
            <person name="Ferrer M."/>
            <person name="Sanchez J."/>
        </authorList>
    </citation>
    <scope>NUCLEOTIDE SEQUENCE</scope>
</reference>
<dbReference type="GO" id="GO:0005886">
    <property type="term" value="C:plasma membrane"/>
    <property type="evidence" value="ECO:0007669"/>
    <property type="project" value="UniProtKB-SubCell"/>
</dbReference>
<accession>T0YS33</accession>
<evidence type="ECO:0000256" key="1">
    <source>
        <dbReference type="ARBA" id="ARBA00004377"/>
    </source>
</evidence>
<evidence type="ECO:0000256" key="3">
    <source>
        <dbReference type="ARBA" id="ARBA00022481"/>
    </source>
</evidence>
<evidence type="ECO:0000256" key="5">
    <source>
        <dbReference type="ARBA" id="ARBA00022692"/>
    </source>
</evidence>
<keyword evidence="3" id="KW-0488">Methylation</keyword>
<evidence type="ECO:0000256" key="4">
    <source>
        <dbReference type="ARBA" id="ARBA00022519"/>
    </source>
</evidence>
<dbReference type="InterPro" id="IPR022346">
    <property type="entry name" value="T2SS_GspH"/>
</dbReference>
<dbReference type="Pfam" id="PF12019">
    <property type="entry name" value="GspH"/>
    <property type="match status" value="1"/>
</dbReference>
<evidence type="ECO:0000256" key="6">
    <source>
        <dbReference type="ARBA" id="ARBA00022989"/>
    </source>
</evidence>
<dbReference type="SUPFAM" id="SSF54523">
    <property type="entry name" value="Pili subunits"/>
    <property type="match status" value="1"/>
</dbReference>
<protein>
    <recommendedName>
        <fullName evidence="8">General secretion pathway GspH domain-containing protein</fullName>
    </recommendedName>
</protein>
<comment type="subcellular location">
    <subcellularLocation>
        <location evidence="1">Cell inner membrane</location>
        <topology evidence="1">Single-pass membrane protein</topology>
    </subcellularLocation>
</comment>
<dbReference type="GO" id="GO:0015627">
    <property type="term" value="C:type II protein secretion system complex"/>
    <property type="evidence" value="ECO:0007669"/>
    <property type="project" value="InterPro"/>
</dbReference>
<dbReference type="EMBL" id="AUZZ01008295">
    <property type="protein sequence ID" value="EQD38361.1"/>
    <property type="molecule type" value="Genomic_DNA"/>
</dbReference>
<sequence length="173" mass="17679">MVELLIVLAVVAVLVVLAAPGFRTALIKQQVGSTINALVADLQTARTLAISRGRLVGVVAANGNWLDGWQIQPDSAPATAGYTTAGGAPLRQHEALDAEFSVAADRGGALGSVVFAQDGGVYDTASNGRASTDTTFSMCKPARGQAQAMTLVVHASGQMQSYRDSSVSGATCS</sequence>
<comment type="caution">
    <text evidence="9">The sequence shown here is derived from an EMBL/GenBank/DDBJ whole genome shotgun (WGS) entry which is preliminary data.</text>
</comment>
<dbReference type="Gene3D" id="3.55.40.10">
    <property type="entry name" value="minor pseudopilin epsh domain"/>
    <property type="match status" value="1"/>
</dbReference>
<evidence type="ECO:0000259" key="8">
    <source>
        <dbReference type="Pfam" id="PF12019"/>
    </source>
</evidence>
<dbReference type="GO" id="GO:0015628">
    <property type="term" value="P:protein secretion by the type II secretion system"/>
    <property type="evidence" value="ECO:0007669"/>
    <property type="project" value="InterPro"/>
</dbReference>
<organism evidence="9">
    <name type="scientific">mine drainage metagenome</name>
    <dbReference type="NCBI Taxonomy" id="410659"/>
    <lineage>
        <taxon>unclassified sequences</taxon>
        <taxon>metagenomes</taxon>
        <taxon>ecological metagenomes</taxon>
    </lineage>
</organism>
<feature type="domain" description="General secretion pathway GspH" evidence="8">
    <location>
        <begin position="35"/>
        <end position="157"/>
    </location>
</feature>
<evidence type="ECO:0000256" key="7">
    <source>
        <dbReference type="ARBA" id="ARBA00023136"/>
    </source>
</evidence>
<gene>
    <name evidence="9" type="ORF">B2A_11491</name>
</gene>
<keyword evidence="6" id="KW-1133">Transmembrane helix</keyword>
<keyword evidence="4" id="KW-0997">Cell inner membrane</keyword>
<keyword evidence="7" id="KW-0472">Membrane</keyword>
<keyword evidence="2" id="KW-1003">Cell membrane</keyword>
<keyword evidence="5" id="KW-0812">Transmembrane</keyword>
<evidence type="ECO:0000256" key="2">
    <source>
        <dbReference type="ARBA" id="ARBA00022475"/>
    </source>
</evidence>